<dbReference type="EMBL" id="JH603170">
    <property type="protein sequence ID" value="EIC19622.1"/>
    <property type="molecule type" value="Genomic_DNA"/>
</dbReference>
<protein>
    <submittedName>
        <fullName evidence="1">Uncharacterized protein</fullName>
    </submittedName>
</protein>
<dbReference type="AlphaFoldDB" id="H8Z655"/>
<dbReference type="HOGENOM" id="CLU_1905824_0_0_6"/>
<keyword evidence="2" id="KW-1185">Reference proteome</keyword>
<evidence type="ECO:0000313" key="1">
    <source>
        <dbReference type="EMBL" id="EIC19622.1"/>
    </source>
</evidence>
<name>H8Z655_9GAMM</name>
<reference evidence="2" key="1">
    <citation type="submission" date="2011-06" db="EMBL/GenBank/DDBJ databases">
        <authorList>
            <consortium name="US DOE Joint Genome Institute (JGI-PGF)"/>
            <person name="Lucas S."/>
            <person name="Han J."/>
            <person name="Lapidus A."/>
            <person name="Cheng J.-F."/>
            <person name="Goodwin L."/>
            <person name="Pitluck S."/>
            <person name="Peters L."/>
            <person name="Land M.L."/>
            <person name="Hauser L."/>
            <person name="Vogl K."/>
            <person name="Liu Z."/>
            <person name="Overmann J."/>
            <person name="Frigaard N.-U."/>
            <person name="Bryant D.A."/>
            <person name="Woyke T.J."/>
        </authorList>
    </citation>
    <scope>NUCLEOTIDE SEQUENCE [LARGE SCALE GENOMIC DNA]</scope>
    <source>
        <strain evidence="2">970</strain>
    </source>
</reference>
<gene>
    <name evidence="1" type="ORF">Thi970DRAFT_03209</name>
</gene>
<accession>H8Z655</accession>
<sequence>MAVEILIQPFIQTSNNVHAFVKDSKNKGWAVRLWQAKNKMVPCFSDPNVWIEVIALSKRTNPRCEFACHILELLDIRTSPRCSPFSFSIADNFFKIGRRTSGENVGLGHEKVTYNDATCSIRNACSSISLILP</sequence>
<dbReference type="Proteomes" id="UP000002964">
    <property type="component" value="Unassembled WGS sequence"/>
</dbReference>
<reference evidence="1 2" key="2">
    <citation type="submission" date="2011-11" db="EMBL/GenBank/DDBJ databases">
        <authorList>
            <consortium name="US DOE Joint Genome Institute"/>
            <person name="Lucas S."/>
            <person name="Han J."/>
            <person name="Lapidus A."/>
            <person name="Cheng J.-F."/>
            <person name="Goodwin L."/>
            <person name="Pitluck S."/>
            <person name="Peters L."/>
            <person name="Ovchinnikova G."/>
            <person name="Zhang X."/>
            <person name="Detter J.C."/>
            <person name="Han C."/>
            <person name="Tapia R."/>
            <person name="Land M."/>
            <person name="Hauser L."/>
            <person name="Kyrpides N."/>
            <person name="Ivanova N."/>
            <person name="Pagani I."/>
            <person name="Vogl K."/>
            <person name="Liu Z."/>
            <person name="Overmann J."/>
            <person name="Frigaard N.-U."/>
            <person name="Bryant D."/>
            <person name="Woyke T."/>
        </authorList>
    </citation>
    <scope>NUCLEOTIDE SEQUENCE [LARGE SCALE GENOMIC DNA]</scope>
    <source>
        <strain evidence="1 2">970</strain>
    </source>
</reference>
<evidence type="ECO:0000313" key="2">
    <source>
        <dbReference type="Proteomes" id="UP000002964"/>
    </source>
</evidence>
<proteinExistence type="predicted"/>
<organism evidence="1 2">
    <name type="scientific">Thiorhodovibrio frisius</name>
    <dbReference type="NCBI Taxonomy" id="631362"/>
    <lineage>
        <taxon>Bacteria</taxon>
        <taxon>Pseudomonadati</taxon>
        <taxon>Pseudomonadota</taxon>
        <taxon>Gammaproteobacteria</taxon>
        <taxon>Chromatiales</taxon>
        <taxon>Chromatiaceae</taxon>
        <taxon>Thiorhodovibrio</taxon>
    </lineage>
</organism>